<organism evidence="2 3">
    <name type="scientific">Necator americanus</name>
    <name type="common">Human hookworm</name>
    <dbReference type="NCBI Taxonomy" id="51031"/>
    <lineage>
        <taxon>Eukaryota</taxon>
        <taxon>Metazoa</taxon>
        <taxon>Ecdysozoa</taxon>
        <taxon>Nematoda</taxon>
        <taxon>Chromadorea</taxon>
        <taxon>Rhabditida</taxon>
        <taxon>Rhabditina</taxon>
        <taxon>Rhabditomorpha</taxon>
        <taxon>Strongyloidea</taxon>
        <taxon>Ancylostomatidae</taxon>
        <taxon>Bunostominae</taxon>
        <taxon>Necator</taxon>
    </lineage>
</organism>
<evidence type="ECO:0000256" key="1">
    <source>
        <dbReference type="SAM" id="MobiDB-lite"/>
    </source>
</evidence>
<sequence>MATPPTGTTAPSPSSSRRFPRKRSRSYGETIQFFALKTAFTVRTLVTIVVAAIPGHSRRILPVYRSPVQEAFGPRRGGLLWLAAAAGRTTCKITDFEMHST</sequence>
<feature type="compositionally biased region" description="Low complexity" evidence="1">
    <location>
        <begin position="1"/>
        <end position="17"/>
    </location>
</feature>
<keyword evidence="3" id="KW-1185">Reference proteome</keyword>
<accession>A0ABR1BPJ6</accession>
<proteinExistence type="predicted"/>
<evidence type="ECO:0000313" key="3">
    <source>
        <dbReference type="Proteomes" id="UP001303046"/>
    </source>
</evidence>
<comment type="caution">
    <text evidence="2">The sequence shown here is derived from an EMBL/GenBank/DDBJ whole genome shotgun (WGS) entry which is preliminary data.</text>
</comment>
<gene>
    <name evidence="2" type="primary">Necator_chrI.g1252</name>
    <name evidence="2" type="ORF">RB195_005126</name>
</gene>
<feature type="region of interest" description="Disordered" evidence="1">
    <location>
        <begin position="1"/>
        <end position="24"/>
    </location>
</feature>
<evidence type="ECO:0000313" key="2">
    <source>
        <dbReference type="EMBL" id="KAK6727227.1"/>
    </source>
</evidence>
<reference evidence="2 3" key="1">
    <citation type="submission" date="2023-08" db="EMBL/GenBank/DDBJ databases">
        <title>A Necator americanus chromosomal reference genome.</title>
        <authorList>
            <person name="Ilik V."/>
            <person name="Petrzelkova K.J."/>
            <person name="Pardy F."/>
            <person name="Fuh T."/>
            <person name="Niatou-Singa F.S."/>
            <person name="Gouil Q."/>
            <person name="Baker L."/>
            <person name="Ritchie M.E."/>
            <person name="Jex A.R."/>
            <person name="Gazzola D."/>
            <person name="Li H."/>
            <person name="Toshio Fujiwara R."/>
            <person name="Zhan B."/>
            <person name="Aroian R.V."/>
            <person name="Pafco B."/>
            <person name="Schwarz E.M."/>
        </authorList>
    </citation>
    <scope>NUCLEOTIDE SEQUENCE [LARGE SCALE GENOMIC DNA]</scope>
    <source>
        <strain evidence="2 3">Aroian</strain>
        <tissue evidence="2">Whole animal</tissue>
    </source>
</reference>
<dbReference type="EMBL" id="JAVFWL010000001">
    <property type="protein sequence ID" value="KAK6727227.1"/>
    <property type="molecule type" value="Genomic_DNA"/>
</dbReference>
<protein>
    <submittedName>
        <fullName evidence="2">Uncharacterized protein</fullName>
    </submittedName>
</protein>
<name>A0ABR1BPJ6_NECAM</name>
<dbReference type="Proteomes" id="UP001303046">
    <property type="component" value="Unassembled WGS sequence"/>
</dbReference>